<name>A0A0K6HA76_9GAMM</name>
<dbReference type="EMBL" id="CYHB01000007">
    <property type="protein sequence ID" value="CUA87908.1"/>
    <property type="molecule type" value="Genomic_DNA"/>
</dbReference>
<feature type="chain" id="PRO_5005504327" evidence="1">
    <location>
        <begin position="25"/>
        <end position="265"/>
    </location>
</feature>
<dbReference type="InterPro" id="IPR007433">
    <property type="entry name" value="DUF481"/>
</dbReference>
<organism evidence="2 3">
    <name type="scientific">Pseudidiomarina woesei</name>
    <dbReference type="NCBI Taxonomy" id="1381080"/>
    <lineage>
        <taxon>Bacteria</taxon>
        <taxon>Pseudomonadati</taxon>
        <taxon>Pseudomonadota</taxon>
        <taxon>Gammaproteobacteria</taxon>
        <taxon>Alteromonadales</taxon>
        <taxon>Idiomarinaceae</taxon>
        <taxon>Pseudidiomarina</taxon>
    </lineage>
</organism>
<dbReference type="AlphaFoldDB" id="A0A0K6HA76"/>
<keyword evidence="1" id="KW-0732">Signal</keyword>
<keyword evidence="3" id="KW-1185">Reference proteome</keyword>
<sequence>MRFKNLVIAVAATLSVSAVIPASASIFMYDDASDLDTTEKKEWDASAEVGLLFTSGNTETETFKAKLNLARDFENWRHKGVIDYYRSEQEDQATGDTILTGDRTFVSGQSNYKFKPDSRSSLFIFGSYEEDKFSGYEYQGTLAVGYGARYRYSENLYADYEVGPGYSVNKPIVNGIPQEQESSVIVRVAGNLVWDISKNSKFNALASSEVGEDNTKTRAEVSISANVNSSLALKFSVAGNHNSYLEDSSKEKLDTETAVTLVYSF</sequence>
<dbReference type="SUPFAM" id="SSF56935">
    <property type="entry name" value="Porins"/>
    <property type="match status" value="1"/>
</dbReference>
<evidence type="ECO:0000256" key="1">
    <source>
        <dbReference type="SAM" id="SignalP"/>
    </source>
</evidence>
<proteinExistence type="predicted"/>
<evidence type="ECO:0000313" key="3">
    <source>
        <dbReference type="Proteomes" id="UP000182598"/>
    </source>
</evidence>
<gene>
    <name evidence="2" type="ORF">Ga0061064_1986</name>
</gene>
<feature type="signal peptide" evidence="1">
    <location>
        <begin position="1"/>
        <end position="24"/>
    </location>
</feature>
<dbReference type="Pfam" id="PF04338">
    <property type="entry name" value="DUF481"/>
    <property type="match status" value="1"/>
</dbReference>
<dbReference type="Proteomes" id="UP000182598">
    <property type="component" value="Unassembled WGS sequence"/>
</dbReference>
<dbReference type="RefSeq" id="WP_245622259.1">
    <property type="nucleotide sequence ID" value="NZ_CYHB01000007.1"/>
</dbReference>
<evidence type="ECO:0000313" key="2">
    <source>
        <dbReference type="EMBL" id="CUA87908.1"/>
    </source>
</evidence>
<accession>A0A0K6HA76</accession>
<protein>
    <submittedName>
        <fullName evidence="2">Putative salt-induced outer membrane protein YdiY</fullName>
    </submittedName>
</protein>
<reference evidence="3" key="1">
    <citation type="submission" date="2015-08" db="EMBL/GenBank/DDBJ databases">
        <authorList>
            <person name="Varghese N."/>
        </authorList>
    </citation>
    <scope>NUCLEOTIDE SEQUENCE [LARGE SCALE GENOMIC DNA]</scope>
    <source>
        <strain evidence="3">DSM 27808</strain>
    </source>
</reference>